<dbReference type="OrthoDB" id="2582433at2759"/>
<proteinExistence type="predicted"/>
<feature type="compositionally biased region" description="Low complexity" evidence="1">
    <location>
        <begin position="186"/>
        <end position="201"/>
    </location>
</feature>
<gene>
    <name evidence="2" type="ORF">MNEG_16309</name>
</gene>
<keyword evidence="3" id="KW-1185">Reference proteome</keyword>
<evidence type="ECO:0000313" key="3">
    <source>
        <dbReference type="Proteomes" id="UP000054498"/>
    </source>
</evidence>
<name>A0A0D2M8A3_9CHLO</name>
<accession>A0A0D2M8A3</accession>
<sequence length="322" mass="32639">MVEEDQGAGRVGALPGLASRLERIESGRPAPAYGYNSHADGGGSAAGSSGFGSLGGLLGGRSRMLRSDDPSDDAAGGADGWAASGGTVSGGALAAATARWWPQSAPPEWLLALSARLAVPWAPSRQLGGWSVPPGVELEAAAAARGRVVAHTGIGSDTGTGRAFLWLVWNQGAAVMDAFFKPTPSSGPEGAAAAAESSGGDVESGRAEGARRRCCGAGAAGAADKERPSPPIDGVLATACEEMLLGREKLLGSYWRARRALDADGVRRVEEEDVPLVQHAIGSALLSNTAAQHSHLAHSLASLAACDAVPGSRYWWVGAARC</sequence>
<dbReference type="KEGG" id="mng:MNEG_16309"/>
<dbReference type="GeneID" id="25734055"/>
<protein>
    <submittedName>
        <fullName evidence="2">Uncharacterized protein</fullName>
    </submittedName>
</protein>
<dbReference type="STRING" id="145388.A0A0D2M8A3"/>
<evidence type="ECO:0000313" key="2">
    <source>
        <dbReference type="EMBL" id="KIY91655.1"/>
    </source>
</evidence>
<dbReference type="Proteomes" id="UP000054498">
    <property type="component" value="Unassembled WGS sequence"/>
</dbReference>
<feature type="region of interest" description="Disordered" evidence="1">
    <location>
        <begin position="185"/>
        <end position="207"/>
    </location>
</feature>
<reference evidence="2 3" key="1">
    <citation type="journal article" date="2013" name="BMC Genomics">
        <title>Reconstruction of the lipid metabolism for the microalga Monoraphidium neglectum from its genome sequence reveals characteristics suitable for biofuel production.</title>
        <authorList>
            <person name="Bogen C."/>
            <person name="Al-Dilaimi A."/>
            <person name="Albersmeier A."/>
            <person name="Wichmann J."/>
            <person name="Grundmann M."/>
            <person name="Rupp O."/>
            <person name="Lauersen K.J."/>
            <person name="Blifernez-Klassen O."/>
            <person name="Kalinowski J."/>
            <person name="Goesmann A."/>
            <person name="Mussgnug J.H."/>
            <person name="Kruse O."/>
        </authorList>
    </citation>
    <scope>NUCLEOTIDE SEQUENCE [LARGE SCALE GENOMIC DNA]</scope>
    <source>
        <strain evidence="2 3">SAG 48.87</strain>
    </source>
</reference>
<organism evidence="2 3">
    <name type="scientific">Monoraphidium neglectum</name>
    <dbReference type="NCBI Taxonomy" id="145388"/>
    <lineage>
        <taxon>Eukaryota</taxon>
        <taxon>Viridiplantae</taxon>
        <taxon>Chlorophyta</taxon>
        <taxon>core chlorophytes</taxon>
        <taxon>Chlorophyceae</taxon>
        <taxon>CS clade</taxon>
        <taxon>Sphaeropleales</taxon>
        <taxon>Selenastraceae</taxon>
        <taxon>Monoraphidium</taxon>
    </lineage>
</organism>
<dbReference type="RefSeq" id="XP_013890675.1">
    <property type="nucleotide sequence ID" value="XM_014035221.1"/>
</dbReference>
<dbReference type="EMBL" id="KK106442">
    <property type="protein sequence ID" value="KIY91655.1"/>
    <property type="molecule type" value="Genomic_DNA"/>
</dbReference>
<evidence type="ECO:0000256" key="1">
    <source>
        <dbReference type="SAM" id="MobiDB-lite"/>
    </source>
</evidence>
<dbReference type="AlphaFoldDB" id="A0A0D2M8A3"/>